<sequence>MKKMIRFRATMSGFSTIFLLVFPFLTTLAQTIPEPPAQHPRLLMMAGEEKQIQKTIDTDPNWRKVHEAILAESDHLIDLPPIERIQIGRRLLDKSREALRRLFYLSYAYRLTDDVKYARRAEKEMLAIAGFSDWNPTHYLDVGEMTMAMAIGYDWTYSTLSPQSRQVISRAIIEKGLNTSLDERYNSWLRATNNWNQVCNAGITFGALAVYEDEPDLAKQLFKRAINSIKLPLEDLAPDGAYPEGYGYWNYGTTFQVLFLSALEKAFGSDYGLSRQPGFMATARYYENMTGPTGYSFNYSDAGGGRGSLSPAMFWFARKSNDPSLLWIEKGYLQQDDPARFTRNRVLPAIMIWGAGTPLDKATPPTKNLWTGQGKSPVALMRTSWTDPNAIYVGFKTGTPSASHAHMDIGSFVMEADGVRWALDLGSQEYESLESKGMNIWGKEQDAQRWTVKRYNNFIHNTLTVNDQYQKVQGYAKITKSGESKQLKFAVSDLSDVYEGQLAVAQRGIGIVDDAFVVVRDEIKVPDQTTKVRWVMLAPDDVKINGNNLAVLSKDGQQLTLRVDHPADAKLQTWSTAPTTDYDAPNEGTLLIGFEYEVPSGKSQALQVSLLPQKVVSTGKKFDKPLNQWQP</sequence>
<dbReference type="Gene3D" id="2.70.98.70">
    <property type="match status" value="1"/>
</dbReference>
<dbReference type="SUPFAM" id="SSF48230">
    <property type="entry name" value="Chondroitin AC/alginate lyase"/>
    <property type="match status" value="1"/>
</dbReference>
<dbReference type="InterPro" id="IPR032518">
    <property type="entry name" value="HepII_N"/>
</dbReference>
<dbReference type="RefSeq" id="WP_152763679.1">
    <property type="nucleotide sequence ID" value="NZ_WHLY01000002.1"/>
</dbReference>
<proteinExistence type="predicted"/>
<accession>A0A7C9BHM5</accession>
<evidence type="ECO:0000259" key="3">
    <source>
        <dbReference type="Pfam" id="PF16332"/>
    </source>
</evidence>
<dbReference type="GO" id="GO:0016829">
    <property type="term" value="F:lyase activity"/>
    <property type="evidence" value="ECO:0007669"/>
    <property type="project" value="InterPro"/>
</dbReference>
<dbReference type="PANTHER" id="PTHR38045">
    <property type="entry name" value="CHROMOSOME 1, WHOLE GENOME SHOTGUN SEQUENCE"/>
    <property type="match status" value="1"/>
</dbReference>
<organism evidence="4 5">
    <name type="scientific">Salmonirosea aquatica</name>
    <dbReference type="NCBI Taxonomy" id="2654236"/>
    <lineage>
        <taxon>Bacteria</taxon>
        <taxon>Pseudomonadati</taxon>
        <taxon>Bacteroidota</taxon>
        <taxon>Cytophagia</taxon>
        <taxon>Cytophagales</taxon>
        <taxon>Spirosomataceae</taxon>
        <taxon>Salmonirosea</taxon>
    </lineage>
</organism>
<dbReference type="GO" id="GO:0030313">
    <property type="term" value="C:cell envelope"/>
    <property type="evidence" value="ECO:0007669"/>
    <property type="project" value="UniProtKB-SubCell"/>
</dbReference>
<gene>
    <name evidence="4" type="ORF">GBK04_22705</name>
</gene>
<reference evidence="4 5" key="1">
    <citation type="submission" date="2019-10" db="EMBL/GenBank/DDBJ databases">
        <title>Draft Genome Sequence of Cytophagaceae sp. SJW1-29.</title>
        <authorList>
            <person name="Choi A."/>
        </authorList>
    </citation>
    <scope>NUCLEOTIDE SEQUENCE [LARGE SCALE GENOMIC DNA]</scope>
    <source>
        <strain evidence="4 5">SJW1-29</strain>
    </source>
</reference>
<protein>
    <submittedName>
        <fullName evidence="4">DUF4962 domain-containing protein</fullName>
    </submittedName>
</protein>
<name>A0A7C9BHM5_9BACT</name>
<keyword evidence="5" id="KW-1185">Reference proteome</keyword>
<dbReference type="AlphaFoldDB" id="A0A7C9BHM5"/>
<feature type="domain" description="Heparinase II/III-like C-terminal" evidence="2">
    <location>
        <begin position="389"/>
        <end position="583"/>
    </location>
</feature>
<comment type="subcellular location">
    <subcellularLocation>
        <location evidence="1">Cell envelope</location>
    </subcellularLocation>
</comment>
<dbReference type="Gene3D" id="1.50.10.100">
    <property type="entry name" value="Chondroitin AC/alginate lyase"/>
    <property type="match status" value="1"/>
</dbReference>
<dbReference type="Pfam" id="PF16332">
    <property type="entry name" value="DUF4962"/>
    <property type="match status" value="1"/>
</dbReference>
<dbReference type="Pfam" id="PF07940">
    <property type="entry name" value="Hepar_II_III_C"/>
    <property type="match status" value="1"/>
</dbReference>
<evidence type="ECO:0000259" key="2">
    <source>
        <dbReference type="Pfam" id="PF07940"/>
    </source>
</evidence>
<comment type="caution">
    <text evidence="4">The sequence shown here is derived from an EMBL/GenBank/DDBJ whole genome shotgun (WGS) entry which is preliminary data.</text>
</comment>
<dbReference type="PANTHER" id="PTHR38045:SF1">
    <property type="entry name" value="HEPARINASE II_III-LIKE PROTEIN"/>
    <property type="match status" value="1"/>
</dbReference>
<dbReference type="Proteomes" id="UP000479293">
    <property type="component" value="Unassembled WGS sequence"/>
</dbReference>
<dbReference type="InterPro" id="IPR012480">
    <property type="entry name" value="Hepar_II_III_C"/>
</dbReference>
<dbReference type="InterPro" id="IPR008929">
    <property type="entry name" value="Chondroitin_lyas"/>
</dbReference>
<dbReference type="EMBL" id="WHLY01000002">
    <property type="protein sequence ID" value="MPR36080.1"/>
    <property type="molecule type" value="Genomic_DNA"/>
</dbReference>
<evidence type="ECO:0000313" key="5">
    <source>
        <dbReference type="Proteomes" id="UP000479293"/>
    </source>
</evidence>
<evidence type="ECO:0000313" key="4">
    <source>
        <dbReference type="EMBL" id="MPR36080.1"/>
    </source>
</evidence>
<evidence type="ECO:0000256" key="1">
    <source>
        <dbReference type="ARBA" id="ARBA00004196"/>
    </source>
</evidence>
<feature type="domain" description="Heparinase II N-terminal" evidence="3">
    <location>
        <begin position="88"/>
        <end position="296"/>
    </location>
</feature>